<accession>A0A5B8I901</accession>
<protein>
    <submittedName>
        <fullName evidence="3">Carbon-nitrogen hydrolase family protein</fullName>
    </submittedName>
</protein>
<dbReference type="PANTHER" id="PTHR23088:SF27">
    <property type="entry name" value="DEAMINATED GLUTATHIONE AMIDASE"/>
    <property type="match status" value="1"/>
</dbReference>
<keyword evidence="1 3" id="KW-0378">Hydrolase</keyword>
<dbReference type="CDD" id="cd07572">
    <property type="entry name" value="nit"/>
    <property type="match status" value="1"/>
</dbReference>
<geneLocation type="plasmid" evidence="3 4">
    <name>unnamed1</name>
</geneLocation>
<dbReference type="AlphaFoldDB" id="A0A5B8I901"/>
<dbReference type="GO" id="GO:0016811">
    <property type="term" value="F:hydrolase activity, acting on carbon-nitrogen (but not peptide) bonds, in linear amides"/>
    <property type="evidence" value="ECO:0007669"/>
    <property type="project" value="InterPro"/>
</dbReference>
<dbReference type="EMBL" id="CP042262">
    <property type="protein sequence ID" value="QDY70349.1"/>
    <property type="molecule type" value="Genomic_DNA"/>
</dbReference>
<dbReference type="SUPFAM" id="SSF56317">
    <property type="entry name" value="Carbon-nitrogen hydrolase"/>
    <property type="match status" value="1"/>
</dbReference>
<keyword evidence="4" id="KW-1185">Reference proteome</keyword>
<dbReference type="PANTHER" id="PTHR23088">
    <property type="entry name" value="NITRILASE-RELATED"/>
    <property type="match status" value="1"/>
</dbReference>
<dbReference type="RefSeq" id="WP_146365767.1">
    <property type="nucleotide sequence ID" value="NZ_CP042262.1"/>
</dbReference>
<dbReference type="Pfam" id="PF00795">
    <property type="entry name" value="CN_hydrolase"/>
    <property type="match status" value="1"/>
</dbReference>
<organism evidence="3 4">
    <name type="scientific">Qingshengfaniella alkalisoli</name>
    <dbReference type="NCBI Taxonomy" id="2599296"/>
    <lineage>
        <taxon>Bacteria</taxon>
        <taxon>Pseudomonadati</taxon>
        <taxon>Pseudomonadota</taxon>
        <taxon>Alphaproteobacteria</taxon>
        <taxon>Rhodobacterales</taxon>
        <taxon>Paracoccaceae</taxon>
        <taxon>Qingshengfaniella</taxon>
    </lineage>
</organism>
<dbReference type="KEGG" id="lit:FPZ52_11460"/>
<sequence>MKIAMLQMNSRDNKLRNLDRIEALFRTHITPGEVDLVAAPEYATFLGGTQEAQWDAAESLPDGEAYRALQSLARSYRTTFHAGSMLEIADGRYYNTSITFGPDGTEIARYRKIHLFDVETPSGHVFRESDVIDRGDRVTGYTIADRRAGCAICYDLRFAELFLAHMRDGCDLIVLPAAFNMETGKDHWECMLRTRAIETQAYVIAPAQIGLHAEPAGERACFGNSMVIDPWGTVIARASAQPGVTFAELDFAYLDRVRSTLPSNTHHVMA</sequence>
<evidence type="ECO:0000313" key="3">
    <source>
        <dbReference type="EMBL" id="QDY70349.1"/>
    </source>
</evidence>
<reference evidence="3 4" key="1">
    <citation type="submission" date="2019-07" db="EMBL/GenBank/DDBJ databases">
        <title>Litoreibacter alkalisoli sp. nov., isolated from saline-alkaline soil.</title>
        <authorList>
            <person name="Wang S."/>
            <person name="Xu L."/>
            <person name="Xing Y.-T."/>
            <person name="Sun J.-Q."/>
        </authorList>
    </citation>
    <scope>NUCLEOTIDE SEQUENCE [LARGE SCALE GENOMIC DNA]</scope>
    <source>
        <strain evidence="3 4">LN3S51</strain>
        <plasmid evidence="3 4">unnamed1</plasmid>
    </source>
</reference>
<evidence type="ECO:0000313" key="4">
    <source>
        <dbReference type="Proteomes" id="UP000318483"/>
    </source>
</evidence>
<feature type="domain" description="CN hydrolase" evidence="2">
    <location>
        <begin position="1"/>
        <end position="251"/>
    </location>
</feature>
<dbReference type="InterPro" id="IPR036526">
    <property type="entry name" value="C-N_Hydrolase_sf"/>
</dbReference>
<evidence type="ECO:0000256" key="1">
    <source>
        <dbReference type="ARBA" id="ARBA00022801"/>
    </source>
</evidence>
<dbReference type="Gene3D" id="3.60.110.10">
    <property type="entry name" value="Carbon-nitrogen hydrolase"/>
    <property type="match status" value="1"/>
</dbReference>
<dbReference type="InterPro" id="IPR003010">
    <property type="entry name" value="C-N_Hydrolase"/>
</dbReference>
<proteinExistence type="predicted"/>
<name>A0A5B8I901_9RHOB</name>
<dbReference type="PROSITE" id="PS50263">
    <property type="entry name" value="CN_HYDROLASE"/>
    <property type="match status" value="1"/>
</dbReference>
<gene>
    <name evidence="3" type="ORF">FPZ52_11460</name>
</gene>
<dbReference type="OrthoDB" id="9811121at2"/>
<evidence type="ECO:0000259" key="2">
    <source>
        <dbReference type="PROSITE" id="PS50263"/>
    </source>
</evidence>
<keyword evidence="3" id="KW-0614">Plasmid</keyword>
<dbReference type="InterPro" id="IPR045254">
    <property type="entry name" value="Nit1/2_C-N_Hydrolase"/>
</dbReference>
<dbReference type="Proteomes" id="UP000318483">
    <property type="component" value="Plasmid unnamed1"/>
</dbReference>